<keyword evidence="3" id="KW-1185">Reference proteome</keyword>
<evidence type="ECO:0000313" key="3">
    <source>
        <dbReference type="Proteomes" id="UP000652761"/>
    </source>
</evidence>
<evidence type="ECO:0000256" key="1">
    <source>
        <dbReference type="SAM" id="MobiDB-lite"/>
    </source>
</evidence>
<feature type="region of interest" description="Disordered" evidence="1">
    <location>
        <begin position="88"/>
        <end position="120"/>
    </location>
</feature>
<dbReference type="AlphaFoldDB" id="A0A843UGC6"/>
<dbReference type="Proteomes" id="UP000652761">
    <property type="component" value="Unassembled WGS sequence"/>
</dbReference>
<comment type="caution">
    <text evidence="2">The sequence shown here is derived from an EMBL/GenBank/DDBJ whole genome shotgun (WGS) entry which is preliminary data.</text>
</comment>
<organism evidence="2 3">
    <name type="scientific">Colocasia esculenta</name>
    <name type="common">Wild taro</name>
    <name type="synonym">Arum esculentum</name>
    <dbReference type="NCBI Taxonomy" id="4460"/>
    <lineage>
        <taxon>Eukaryota</taxon>
        <taxon>Viridiplantae</taxon>
        <taxon>Streptophyta</taxon>
        <taxon>Embryophyta</taxon>
        <taxon>Tracheophyta</taxon>
        <taxon>Spermatophyta</taxon>
        <taxon>Magnoliopsida</taxon>
        <taxon>Liliopsida</taxon>
        <taxon>Araceae</taxon>
        <taxon>Aroideae</taxon>
        <taxon>Colocasieae</taxon>
        <taxon>Colocasia</taxon>
    </lineage>
</organism>
<accession>A0A843UGC6</accession>
<name>A0A843UGC6_COLES</name>
<reference evidence="2" key="1">
    <citation type="submission" date="2017-07" db="EMBL/GenBank/DDBJ databases">
        <title>Taro Niue Genome Assembly and Annotation.</title>
        <authorList>
            <person name="Atibalentja N."/>
            <person name="Keating K."/>
            <person name="Fields C.J."/>
        </authorList>
    </citation>
    <scope>NUCLEOTIDE SEQUENCE</scope>
    <source>
        <strain evidence="2">Niue_2</strain>
        <tissue evidence="2">Leaf</tissue>
    </source>
</reference>
<gene>
    <name evidence="2" type="ORF">Taro_013573</name>
</gene>
<sequence>MYWSPASPVFPVPHFRELRPESLKLDLSSFTARLRGFTVRMSFGGGTVVVVVPWWYLMVVGCVSAVATRVPVVFSAVRENDDWTFFLSSGQPEDKSSSSTDAYVPSKTKKTRQQTLLDHI</sequence>
<feature type="compositionally biased region" description="Polar residues" evidence="1">
    <location>
        <begin position="88"/>
        <end position="101"/>
    </location>
</feature>
<protein>
    <submittedName>
        <fullName evidence="2">Uncharacterized protein</fullName>
    </submittedName>
</protein>
<proteinExistence type="predicted"/>
<evidence type="ECO:0000313" key="2">
    <source>
        <dbReference type="EMBL" id="MQL81116.1"/>
    </source>
</evidence>
<dbReference type="EMBL" id="NMUH01000547">
    <property type="protein sequence ID" value="MQL81116.1"/>
    <property type="molecule type" value="Genomic_DNA"/>
</dbReference>